<name>A0A8H7KJB4_AGABI</name>
<evidence type="ECO:0000256" key="2">
    <source>
        <dbReference type="SAM" id="MobiDB-lite"/>
    </source>
</evidence>
<dbReference type="OMA" id="SHRTGPM"/>
<evidence type="ECO:0000256" key="1">
    <source>
        <dbReference type="SAM" id="Coils"/>
    </source>
</evidence>
<feature type="compositionally biased region" description="Pro residues" evidence="2">
    <location>
        <begin position="234"/>
        <end position="243"/>
    </location>
</feature>
<gene>
    <name evidence="3" type="ORF">Agabi119p4_1760</name>
</gene>
<feature type="compositionally biased region" description="Low complexity" evidence="2">
    <location>
        <begin position="700"/>
        <end position="722"/>
    </location>
</feature>
<sequence>MDPKFPSATSSPAVPVPPLPTRGTFFPNSSRLSNNSSSTHSRRSLKSLSRLIADHRGHRDPKKLLGLINKLHEQLEFEKDRADRAAQQSSEALLYLKSVCEEKLHALRDIARLEEELKLYKVQYDEAQKEIFRAQKILNEVDDKRFRAEKQAADAKSALRRAKDEISVIKAQDEGRRTGILEGFKRGREIGIQEGLRMAQDEVVRIVTSPPPTPPVIPQVQQHSLSRAPSLVPSRPPTAPPGSPAASSVAREADDTSQPVQSAVEAPEEPGNRSFQVQSPSSQAPLAVIPPDNFIPLLDEDNRIRLPPAFEFSSRPASPVPPLHQNNEEIRMIPPPASVHVPSARSHRSASPASASSRYSHMEMLANPLHNDRGTPMSVIPESLSQEQSPAALDAATLQRQPSLAAHSVRSMASELRSPIYTRPRSVSGGSSIMSGQPPPSATEFDGIADARMEGTASRMAAQSPFIPHSNGDHDDGASNSIFIPPITETRSPPSMQYQVDARSPMIISQHQFLGGWDQTLENISSDSMNPPVIPHPDLFTDLGDDEDDIISSEIDSMDSLTTPPERQQRLPSRAGSVRSVGGGSALSHRTGPMAASHVGSTAGPNRSRAASVMSAGGSALSRRIEPEAGSNAVPSASRAASVLSAGGESALSHRTEPVAASHVGSTAGPSRSRAASVMSAGGESALSHRTGPMAASHIGSTAGLSRSRAASAMSAGGSALSHHGEREATSNAVPSASRAASVRSAGGSALSHRTEPFAASHIGSRVEGSKAGSVVGVIPGASGSAIGTVPDSQWGDLVNSAQSPVPDAAYTPKTRSKKGGSILSMKTTGSRR</sequence>
<feature type="region of interest" description="Disordered" evidence="2">
    <location>
        <begin position="207"/>
        <end position="286"/>
    </location>
</feature>
<feature type="compositionally biased region" description="Polar residues" evidence="2">
    <location>
        <begin position="273"/>
        <end position="284"/>
    </location>
</feature>
<dbReference type="Proteomes" id="UP000629468">
    <property type="component" value="Unassembled WGS sequence"/>
</dbReference>
<accession>A0A8H7KJB4</accession>
<feature type="compositionally biased region" description="Low complexity" evidence="2">
    <location>
        <begin position="731"/>
        <end position="750"/>
    </location>
</feature>
<evidence type="ECO:0000313" key="3">
    <source>
        <dbReference type="EMBL" id="KAF7782384.1"/>
    </source>
</evidence>
<feature type="region of interest" description="Disordered" evidence="2">
    <location>
        <begin position="780"/>
        <end position="833"/>
    </location>
</feature>
<dbReference type="AlphaFoldDB" id="A0A8H7KJB4"/>
<feature type="region of interest" description="Disordered" evidence="2">
    <location>
        <begin position="1"/>
        <end position="54"/>
    </location>
</feature>
<feature type="coiled-coil region" evidence="1">
    <location>
        <begin position="68"/>
        <end position="172"/>
    </location>
</feature>
<reference evidence="3 4" key="1">
    <citation type="journal article" name="Sci. Rep.">
        <title>Telomere-to-telomere assembled and centromere annotated genomes of the two main subspecies of the button mushroom Agaricus bisporus reveal especially polymorphic chromosome ends.</title>
        <authorList>
            <person name="Sonnenberg A.S.M."/>
            <person name="Sedaghat-Telgerd N."/>
            <person name="Lavrijssen B."/>
            <person name="Ohm R.A."/>
            <person name="Hendrickx P.M."/>
            <person name="Scholtmeijer K."/>
            <person name="Baars J.J.P."/>
            <person name="van Peer A."/>
        </authorList>
    </citation>
    <scope>NUCLEOTIDE SEQUENCE [LARGE SCALE GENOMIC DNA]</scope>
    <source>
        <strain evidence="3 4">H119_p4</strain>
    </source>
</reference>
<feature type="region of interest" description="Disordered" evidence="2">
    <location>
        <begin position="422"/>
        <end position="445"/>
    </location>
</feature>
<comment type="caution">
    <text evidence="3">The sequence shown here is derived from an EMBL/GenBank/DDBJ whole genome shotgun (WGS) entry which is preliminary data.</text>
</comment>
<feature type="compositionally biased region" description="Low complexity" evidence="2">
    <location>
        <begin position="28"/>
        <end position="39"/>
    </location>
</feature>
<protein>
    <submittedName>
        <fullName evidence="3">Uncharacterized protein</fullName>
    </submittedName>
</protein>
<evidence type="ECO:0000313" key="4">
    <source>
        <dbReference type="Proteomes" id="UP000629468"/>
    </source>
</evidence>
<proteinExistence type="predicted"/>
<organism evidence="3 4">
    <name type="scientific">Agaricus bisporus var. burnettii</name>
    <dbReference type="NCBI Taxonomy" id="192524"/>
    <lineage>
        <taxon>Eukaryota</taxon>
        <taxon>Fungi</taxon>
        <taxon>Dikarya</taxon>
        <taxon>Basidiomycota</taxon>
        <taxon>Agaricomycotina</taxon>
        <taxon>Agaricomycetes</taxon>
        <taxon>Agaricomycetidae</taxon>
        <taxon>Agaricales</taxon>
        <taxon>Agaricineae</taxon>
        <taxon>Agaricaceae</taxon>
        <taxon>Agaricus</taxon>
    </lineage>
</organism>
<feature type="compositionally biased region" description="Low complexity" evidence="2">
    <location>
        <begin position="1"/>
        <end position="13"/>
    </location>
</feature>
<dbReference type="EMBL" id="JABXXO010000003">
    <property type="protein sequence ID" value="KAF7782384.1"/>
    <property type="molecule type" value="Genomic_DNA"/>
</dbReference>
<feature type="region of interest" description="Disordered" evidence="2">
    <location>
        <begin position="555"/>
        <end position="754"/>
    </location>
</feature>
<keyword evidence="1" id="KW-0175">Coiled coil</keyword>